<proteinExistence type="predicted"/>
<evidence type="ECO:0000313" key="2">
    <source>
        <dbReference type="Proteomes" id="UP000712281"/>
    </source>
</evidence>
<reference evidence="1" key="1">
    <citation type="submission" date="2019-12" db="EMBL/GenBank/DDBJ databases">
        <title>Genome sequencing and annotation of Brassica cretica.</title>
        <authorList>
            <person name="Studholme D.J."/>
            <person name="Sarris P.F."/>
        </authorList>
    </citation>
    <scope>NUCLEOTIDE SEQUENCE</scope>
    <source>
        <strain evidence="1">PFS-001/15</strain>
        <tissue evidence="1">Leaf</tissue>
    </source>
</reference>
<dbReference type="EMBL" id="QGKW02001660">
    <property type="protein sequence ID" value="KAF2583552.1"/>
    <property type="molecule type" value="Genomic_DNA"/>
</dbReference>
<comment type="caution">
    <text evidence="1">The sequence shown here is derived from an EMBL/GenBank/DDBJ whole genome shotgun (WGS) entry which is preliminary data.</text>
</comment>
<protein>
    <submittedName>
        <fullName evidence="1">Uncharacterized protein</fullName>
    </submittedName>
</protein>
<name>A0A8S9JPM5_BRACR</name>
<dbReference type="Proteomes" id="UP000712281">
    <property type="component" value="Unassembled WGS sequence"/>
</dbReference>
<evidence type="ECO:0000313" key="1">
    <source>
        <dbReference type="EMBL" id="KAF2583552.1"/>
    </source>
</evidence>
<accession>A0A8S9JPM5</accession>
<gene>
    <name evidence="1" type="ORF">F2Q68_00003232</name>
</gene>
<organism evidence="1 2">
    <name type="scientific">Brassica cretica</name>
    <name type="common">Mustard</name>
    <dbReference type="NCBI Taxonomy" id="69181"/>
    <lineage>
        <taxon>Eukaryota</taxon>
        <taxon>Viridiplantae</taxon>
        <taxon>Streptophyta</taxon>
        <taxon>Embryophyta</taxon>
        <taxon>Tracheophyta</taxon>
        <taxon>Spermatophyta</taxon>
        <taxon>Magnoliopsida</taxon>
        <taxon>eudicotyledons</taxon>
        <taxon>Gunneridae</taxon>
        <taxon>Pentapetalae</taxon>
        <taxon>rosids</taxon>
        <taxon>malvids</taxon>
        <taxon>Brassicales</taxon>
        <taxon>Brassicaceae</taxon>
        <taxon>Brassiceae</taxon>
        <taxon>Brassica</taxon>
    </lineage>
</organism>
<sequence>MADLSGDSRLGSRLVRLKRRQSWCLVVLMRAGGVKMRQLQLVHLFSTHGDGNCLNGIQSSKMKEVRNGMAKDVLFRFGLKGYKSDEKMKEQQDRGVTRSKR</sequence>
<dbReference type="AlphaFoldDB" id="A0A8S9JPM5"/>